<dbReference type="Proteomes" id="UP000019028">
    <property type="component" value="Chromosome"/>
</dbReference>
<dbReference type="InterPro" id="IPR011760">
    <property type="entry name" value="PsdUridine_synth_TruD_insert"/>
</dbReference>
<evidence type="ECO:0000256" key="2">
    <source>
        <dbReference type="ARBA" id="ARBA00022694"/>
    </source>
</evidence>
<dbReference type="InterPro" id="IPR020119">
    <property type="entry name" value="PsdUridine_synth_TruD_CS"/>
</dbReference>
<dbReference type="Gene3D" id="3.30.2340.10">
    <property type="entry name" value="TruD, insertion domain"/>
    <property type="match status" value="1"/>
</dbReference>
<keyword evidence="2 4" id="KW-0819">tRNA processing</keyword>
<dbReference type="HAMAP" id="MF_01082">
    <property type="entry name" value="TruD"/>
    <property type="match status" value="1"/>
</dbReference>
<comment type="catalytic activity">
    <reaction evidence="4">
        <text>uridine(13) in tRNA = pseudouridine(13) in tRNA</text>
        <dbReference type="Rhea" id="RHEA:42540"/>
        <dbReference type="Rhea" id="RHEA-COMP:10105"/>
        <dbReference type="Rhea" id="RHEA-COMP:10106"/>
        <dbReference type="ChEBI" id="CHEBI:65314"/>
        <dbReference type="ChEBI" id="CHEBI:65315"/>
        <dbReference type="EC" id="5.4.99.27"/>
    </reaction>
</comment>
<dbReference type="EC" id="5.4.99.27" evidence="4"/>
<dbReference type="KEGG" id="sod:Sant_3246"/>
<dbReference type="PATRIC" id="fig|1239307.3.peg.3575"/>
<dbReference type="InterPro" id="IPR050170">
    <property type="entry name" value="TruD_pseudoU_synthase"/>
</dbReference>
<dbReference type="InterPro" id="IPR042214">
    <property type="entry name" value="TruD_catalytic"/>
</dbReference>
<feature type="binding site" evidence="4">
    <location>
        <position position="132"/>
    </location>
    <ligand>
        <name>substrate</name>
    </ligand>
</feature>
<comment type="function">
    <text evidence="4">Responsible for synthesis of pseudouridine from uracil-13 in transfer RNAs.</text>
</comment>
<dbReference type="InterPro" id="IPR001656">
    <property type="entry name" value="PsdUridine_synth_TruD"/>
</dbReference>
<name>W0I1B3_9GAMM</name>
<sequence>MTDDLDYHRLHWLLGKPAATGRVKAEAADFQVREQLGFAPDGEGEHLLVHLRKTGYNTPDVAEALAAFAGIPARAVSYAGLKDRHAVTEQWFCLHLPGKSDPDFAAFKLAGCTILAAARHRRKLRIGALKGNAFTLTLREISDGEDVEARLKRICDEGVPNYFGHQRFGHQGNNLTLALRWANNALRIKDRSKRSFTLSAARSALFNKVVSQRLAQLGPARLLNGDALQLTGRGSWFVASTAEMPALTARLAARELSLTAPMPGEGALGALDEAEAFEHACLATQPALMALLARERLTPARRALLLQPEGLSWRWQDPATLTLSFSLPAGSYATAVVRELLDAPADIAH</sequence>
<reference evidence="6 7" key="1">
    <citation type="journal article" date="2014" name="Genome Biol. Evol.">
        <title>Genome degeneration and adaptation in a nascent stage of symbiosis.</title>
        <authorList>
            <person name="Oakeson K.F."/>
            <person name="Gil R."/>
            <person name="Clayton A.L."/>
            <person name="Dunn D.M."/>
            <person name="von Niederhausern A.C."/>
            <person name="Hamil C."/>
            <person name="Aoyagi A."/>
            <person name="Duval B."/>
            <person name="Baca A."/>
            <person name="Silva F.J."/>
            <person name="Vallier A."/>
            <person name="Jackson D.G."/>
            <person name="Latorre A."/>
            <person name="Weiss R.B."/>
            <person name="Heddi A."/>
            <person name="Moya A."/>
            <person name="Dale C."/>
        </authorList>
    </citation>
    <scope>NUCLEOTIDE SEQUENCE [LARGE SCALE GENOMIC DNA]</scope>
    <source>
        <strain evidence="6 7">HS1</strain>
    </source>
</reference>
<dbReference type="Gene3D" id="3.30.2350.20">
    <property type="entry name" value="TruD, catalytic domain"/>
    <property type="match status" value="1"/>
</dbReference>
<dbReference type="GO" id="GO:0031119">
    <property type="term" value="P:tRNA pseudouridine synthesis"/>
    <property type="evidence" value="ECO:0007669"/>
    <property type="project" value="UniProtKB-UniRule"/>
</dbReference>
<evidence type="ECO:0000259" key="5">
    <source>
        <dbReference type="PROSITE" id="PS50984"/>
    </source>
</evidence>
<dbReference type="PROSITE" id="PS01268">
    <property type="entry name" value="UPF0024"/>
    <property type="match status" value="1"/>
</dbReference>
<comment type="similarity">
    <text evidence="1 4">Belongs to the pseudouridine synthase TruD family.</text>
</comment>
<keyword evidence="3 4" id="KW-0413">Isomerase</keyword>
<feature type="binding site" evidence="4">
    <location>
        <position position="30"/>
    </location>
    <ligand>
        <name>substrate</name>
    </ligand>
</feature>
<gene>
    <name evidence="4 6" type="primary">truD</name>
    <name evidence="6" type="ORF">Sant_3246</name>
</gene>
<dbReference type="SUPFAM" id="SSF55120">
    <property type="entry name" value="Pseudouridine synthase"/>
    <property type="match status" value="1"/>
</dbReference>
<evidence type="ECO:0000256" key="3">
    <source>
        <dbReference type="ARBA" id="ARBA00023235"/>
    </source>
</evidence>
<feature type="domain" description="TRUD" evidence="5">
    <location>
        <begin position="158"/>
        <end position="306"/>
    </location>
</feature>
<dbReference type="PANTHER" id="PTHR47811:SF1">
    <property type="entry name" value="TRNA PSEUDOURIDINE SYNTHASE D"/>
    <property type="match status" value="1"/>
</dbReference>
<dbReference type="PANTHER" id="PTHR47811">
    <property type="entry name" value="TRNA PSEUDOURIDINE SYNTHASE D"/>
    <property type="match status" value="1"/>
</dbReference>
<dbReference type="GO" id="GO:0003723">
    <property type="term" value="F:RNA binding"/>
    <property type="evidence" value="ECO:0007669"/>
    <property type="project" value="InterPro"/>
</dbReference>
<feature type="active site" description="Nucleophile" evidence="4">
    <location>
        <position position="83"/>
    </location>
</feature>
<dbReference type="NCBIfam" id="NF002155">
    <property type="entry name" value="PRK00984.1-4"/>
    <property type="match status" value="1"/>
</dbReference>
<evidence type="ECO:0000313" key="7">
    <source>
        <dbReference type="Proteomes" id="UP000019028"/>
    </source>
</evidence>
<dbReference type="HOGENOM" id="CLU_005281_4_0_6"/>
<keyword evidence="7" id="KW-1185">Reference proteome</keyword>
<organism evidence="6 7">
    <name type="scientific">Sodalis praecaptivus</name>
    <dbReference type="NCBI Taxonomy" id="1239307"/>
    <lineage>
        <taxon>Bacteria</taxon>
        <taxon>Pseudomonadati</taxon>
        <taxon>Pseudomonadota</taxon>
        <taxon>Gammaproteobacteria</taxon>
        <taxon>Enterobacterales</taxon>
        <taxon>Bruguierivoracaceae</taxon>
        <taxon>Sodalis</taxon>
    </lineage>
</organism>
<dbReference type="FunFam" id="3.30.2350.20:FF:000001">
    <property type="entry name" value="tRNA pseudouridine synthase D"/>
    <property type="match status" value="1"/>
</dbReference>
<accession>W0I1B3</accession>
<dbReference type="GO" id="GO:0160150">
    <property type="term" value="F:tRNA pseudouridine(13) synthase activity"/>
    <property type="evidence" value="ECO:0007669"/>
    <property type="project" value="UniProtKB-EC"/>
</dbReference>
<dbReference type="Pfam" id="PF01142">
    <property type="entry name" value="TruD"/>
    <property type="match status" value="2"/>
</dbReference>
<proteinExistence type="inferred from homology"/>
<dbReference type="AlphaFoldDB" id="W0I1B3"/>
<comment type="caution">
    <text evidence="4">Lacks conserved residue(s) required for the propagation of feature annotation.</text>
</comment>
<evidence type="ECO:0000256" key="1">
    <source>
        <dbReference type="ARBA" id="ARBA00007953"/>
    </source>
</evidence>
<dbReference type="InterPro" id="IPR043165">
    <property type="entry name" value="TruD_insert_sf"/>
</dbReference>
<dbReference type="CDD" id="cd02575">
    <property type="entry name" value="PseudoU_synth_EcTruD"/>
    <property type="match status" value="1"/>
</dbReference>
<dbReference type="GO" id="GO:0005829">
    <property type="term" value="C:cytosol"/>
    <property type="evidence" value="ECO:0007669"/>
    <property type="project" value="TreeGrafter"/>
</dbReference>
<dbReference type="PROSITE" id="PS50984">
    <property type="entry name" value="TRUD"/>
    <property type="match status" value="1"/>
</dbReference>
<dbReference type="NCBIfam" id="TIGR00094">
    <property type="entry name" value="tRNA_TruD_broad"/>
    <property type="match status" value="1"/>
</dbReference>
<protein>
    <recommendedName>
        <fullName evidence="4">tRNA pseudouridine synthase D</fullName>
        <ecNumber evidence="4">5.4.99.27</ecNumber>
    </recommendedName>
    <alternativeName>
        <fullName evidence="4">tRNA pseudouridine(13) synthase</fullName>
    </alternativeName>
    <alternativeName>
        <fullName evidence="4">tRNA pseudouridylate synthase D</fullName>
    </alternativeName>
    <alternativeName>
        <fullName evidence="4">tRNA-uridine isomerase D</fullName>
    </alternativeName>
</protein>
<dbReference type="InterPro" id="IPR020103">
    <property type="entry name" value="PsdUridine_synth_cat_dom_sf"/>
</dbReference>
<evidence type="ECO:0000256" key="4">
    <source>
        <dbReference type="HAMAP-Rule" id="MF_01082"/>
    </source>
</evidence>
<evidence type="ECO:0000313" key="6">
    <source>
        <dbReference type="EMBL" id="AHF78238.1"/>
    </source>
</evidence>
<dbReference type="EMBL" id="CP006569">
    <property type="protein sequence ID" value="AHF78238.1"/>
    <property type="molecule type" value="Genomic_DNA"/>
</dbReference>